<keyword evidence="4 8" id="KW-1003">Cell membrane</keyword>
<evidence type="ECO:0000313" key="11">
    <source>
        <dbReference type="Proteomes" id="UP000295252"/>
    </source>
</evidence>
<dbReference type="FunCoup" id="A0A068TSM6">
    <property type="interactions" value="20"/>
</dbReference>
<evidence type="ECO:0000256" key="3">
    <source>
        <dbReference type="ARBA" id="ARBA00011489"/>
    </source>
</evidence>
<proteinExistence type="inferred from homology"/>
<accession>A0A068TSM6</accession>
<dbReference type="Proteomes" id="UP000295252">
    <property type="component" value="Chromosome V"/>
</dbReference>
<dbReference type="InterPro" id="IPR045009">
    <property type="entry name" value="CASPL-5"/>
</dbReference>
<feature type="transmembrane region" description="Helical" evidence="8">
    <location>
        <begin position="78"/>
        <end position="109"/>
    </location>
</feature>
<gene>
    <name evidence="10" type="ORF">GSCOC_T00026284001</name>
</gene>
<dbReference type="Gramene" id="CDO99216">
    <property type="protein sequence ID" value="CDO99216"/>
    <property type="gene ID" value="GSCOC_T00026284001"/>
</dbReference>
<keyword evidence="11" id="KW-1185">Reference proteome</keyword>
<dbReference type="GO" id="GO:0005886">
    <property type="term" value="C:plasma membrane"/>
    <property type="evidence" value="ECO:0007669"/>
    <property type="project" value="UniProtKB-SubCell"/>
</dbReference>
<keyword evidence="6 8" id="KW-1133">Transmembrane helix</keyword>
<comment type="subunit">
    <text evidence="3 8">Homodimer and heterodimers.</text>
</comment>
<feature type="transmembrane region" description="Helical" evidence="8">
    <location>
        <begin position="40"/>
        <end position="66"/>
    </location>
</feature>
<feature type="domain" description="Casparian strip membrane protein" evidence="9">
    <location>
        <begin position="7"/>
        <end position="136"/>
    </location>
</feature>
<organism evidence="10 11">
    <name type="scientific">Coffea canephora</name>
    <name type="common">Robusta coffee</name>
    <dbReference type="NCBI Taxonomy" id="49390"/>
    <lineage>
        <taxon>Eukaryota</taxon>
        <taxon>Viridiplantae</taxon>
        <taxon>Streptophyta</taxon>
        <taxon>Embryophyta</taxon>
        <taxon>Tracheophyta</taxon>
        <taxon>Spermatophyta</taxon>
        <taxon>Magnoliopsida</taxon>
        <taxon>eudicotyledons</taxon>
        <taxon>Gunneridae</taxon>
        <taxon>Pentapetalae</taxon>
        <taxon>asterids</taxon>
        <taxon>lamiids</taxon>
        <taxon>Gentianales</taxon>
        <taxon>Rubiaceae</taxon>
        <taxon>Ixoroideae</taxon>
        <taxon>Gardenieae complex</taxon>
        <taxon>Bertiereae - Coffeeae clade</taxon>
        <taxon>Coffeeae</taxon>
        <taxon>Coffea</taxon>
    </lineage>
</organism>
<evidence type="ECO:0000256" key="6">
    <source>
        <dbReference type="ARBA" id="ARBA00022989"/>
    </source>
</evidence>
<dbReference type="PhylomeDB" id="A0A068TSM6"/>
<feature type="transmembrane region" description="Helical" evidence="8">
    <location>
        <begin position="129"/>
        <end position="150"/>
    </location>
</feature>
<dbReference type="AlphaFoldDB" id="A0A068TSM6"/>
<comment type="subcellular location">
    <subcellularLocation>
        <location evidence="1 8">Cell membrane</location>
        <topology evidence="1 8">Multi-pass membrane protein</topology>
    </subcellularLocation>
</comment>
<name>A0A068TSM6_COFCA</name>
<evidence type="ECO:0000256" key="1">
    <source>
        <dbReference type="ARBA" id="ARBA00004651"/>
    </source>
</evidence>
<dbReference type="PANTHER" id="PTHR32021">
    <property type="entry name" value="CASP-LIKE PROTEIN 5B3"/>
    <property type="match status" value="1"/>
</dbReference>
<keyword evidence="7 8" id="KW-0472">Membrane</keyword>
<protein>
    <recommendedName>
        <fullName evidence="8">CASP-like protein</fullName>
    </recommendedName>
</protein>
<evidence type="ECO:0000256" key="7">
    <source>
        <dbReference type="ARBA" id="ARBA00023136"/>
    </source>
</evidence>
<dbReference type="PANTHER" id="PTHR32021:SF5">
    <property type="entry name" value="CASP-LIKE PROTEIN 5B3"/>
    <property type="match status" value="1"/>
</dbReference>
<dbReference type="OMA" id="FLAFMSW"/>
<evidence type="ECO:0000256" key="2">
    <source>
        <dbReference type="ARBA" id="ARBA00007651"/>
    </source>
</evidence>
<keyword evidence="5 8" id="KW-0812">Transmembrane</keyword>
<evidence type="ECO:0000256" key="8">
    <source>
        <dbReference type="RuleBase" id="RU361233"/>
    </source>
</evidence>
<dbReference type="InParanoid" id="A0A068TSM6"/>
<sequence>MKDFAGTPGTLTSFVLRVAQCFFAAGSITSMATTESFFNVTAFCYLIASMGLQLIWSFGLALLDGYAMARKKIPHKPVLVSLFVVGDWVTATLSLSAAASSAGVTVLYFGDMGRCSLGEECTKFQMAVALAFLCWITIAISSIIMFWLLATG</sequence>
<dbReference type="Pfam" id="PF04535">
    <property type="entry name" value="CASP_dom"/>
    <property type="match status" value="1"/>
</dbReference>
<comment type="similarity">
    <text evidence="2 8">Belongs to the Casparian strip membrane proteins (CASP) family.</text>
</comment>
<evidence type="ECO:0000256" key="5">
    <source>
        <dbReference type="ARBA" id="ARBA00022692"/>
    </source>
</evidence>
<dbReference type="InterPro" id="IPR006702">
    <property type="entry name" value="CASP_dom"/>
</dbReference>
<evidence type="ECO:0000256" key="4">
    <source>
        <dbReference type="ARBA" id="ARBA00022475"/>
    </source>
</evidence>
<dbReference type="STRING" id="49390.A0A068TSM6"/>
<reference evidence="11" key="1">
    <citation type="journal article" date="2014" name="Science">
        <title>The coffee genome provides insight into the convergent evolution of caffeine biosynthesis.</title>
        <authorList>
            <person name="Denoeud F."/>
            <person name="Carretero-Paulet L."/>
            <person name="Dereeper A."/>
            <person name="Droc G."/>
            <person name="Guyot R."/>
            <person name="Pietrella M."/>
            <person name="Zheng C."/>
            <person name="Alberti A."/>
            <person name="Anthony F."/>
            <person name="Aprea G."/>
            <person name="Aury J.M."/>
            <person name="Bento P."/>
            <person name="Bernard M."/>
            <person name="Bocs S."/>
            <person name="Campa C."/>
            <person name="Cenci A."/>
            <person name="Combes M.C."/>
            <person name="Crouzillat D."/>
            <person name="Da Silva C."/>
            <person name="Daddiego L."/>
            <person name="De Bellis F."/>
            <person name="Dussert S."/>
            <person name="Garsmeur O."/>
            <person name="Gayraud T."/>
            <person name="Guignon V."/>
            <person name="Jahn K."/>
            <person name="Jamilloux V."/>
            <person name="Joet T."/>
            <person name="Labadie K."/>
            <person name="Lan T."/>
            <person name="Leclercq J."/>
            <person name="Lepelley M."/>
            <person name="Leroy T."/>
            <person name="Li L.T."/>
            <person name="Librado P."/>
            <person name="Lopez L."/>
            <person name="Munoz A."/>
            <person name="Noel B."/>
            <person name="Pallavicini A."/>
            <person name="Perrotta G."/>
            <person name="Poncet V."/>
            <person name="Pot D."/>
            <person name="Priyono X."/>
            <person name="Rigoreau M."/>
            <person name="Rouard M."/>
            <person name="Rozas J."/>
            <person name="Tranchant-Dubreuil C."/>
            <person name="VanBuren R."/>
            <person name="Zhang Q."/>
            <person name="Andrade A.C."/>
            <person name="Argout X."/>
            <person name="Bertrand B."/>
            <person name="de Kochko A."/>
            <person name="Graziosi G."/>
            <person name="Henry R.J."/>
            <person name="Jayarama X."/>
            <person name="Ming R."/>
            <person name="Nagai C."/>
            <person name="Rounsley S."/>
            <person name="Sankoff D."/>
            <person name="Giuliano G."/>
            <person name="Albert V.A."/>
            <person name="Wincker P."/>
            <person name="Lashermes P."/>
        </authorList>
    </citation>
    <scope>NUCLEOTIDE SEQUENCE [LARGE SCALE GENOMIC DNA]</scope>
    <source>
        <strain evidence="11">cv. DH200-94</strain>
    </source>
</reference>
<evidence type="ECO:0000313" key="10">
    <source>
        <dbReference type="EMBL" id="CDO99216.1"/>
    </source>
</evidence>
<evidence type="ECO:0000259" key="9">
    <source>
        <dbReference type="Pfam" id="PF04535"/>
    </source>
</evidence>
<dbReference type="EMBL" id="HG739087">
    <property type="protein sequence ID" value="CDO99216.1"/>
    <property type="molecule type" value="Genomic_DNA"/>
</dbReference>
<dbReference type="OrthoDB" id="754299at2759"/>
<comment type="caution">
    <text evidence="8">Lacks conserved residue(s) required for the propagation of feature annotation.</text>
</comment>